<dbReference type="Proteomes" id="UP000314294">
    <property type="component" value="Unassembled WGS sequence"/>
</dbReference>
<feature type="region of interest" description="Disordered" evidence="1">
    <location>
        <begin position="36"/>
        <end position="61"/>
    </location>
</feature>
<evidence type="ECO:0000313" key="2">
    <source>
        <dbReference type="EMBL" id="TNN30939.1"/>
    </source>
</evidence>
<accession>A0A4Z2EQ65</accession>
<name>A0A4Z2EQ65_9TELE</name>
<evidence type="ECO:0000313" key="3">
    <source>
        <dbReference type="Proteomes" id="UP000314294"/>
    </source>
</evidence>
<proteinExistence type="predicted"/>
<evidence type="ECO:0000256" key="1">
    <source>
        <dbReference type="SAM" id="MobiDB-lite"/>
    </source>
</evidence>
<dbReference type="AlphaFoldDB" id="A0A4Z2EQ65"/>
<protein>
    <submittedName>
        <fullName evidence="2">Uncharacterized protein</fullName>
    </submittedName>
</protein>
<sequence length="61" mass="6585">MKLQTPKPPHCPLPAKLSTRHEAGRPLLIAVSQYHGGRQRGCRSGGECSARTAGSRSHVRP</sequence>
<keyword evidence="3" id="KW-1185">Reference proteome</keyword>
<organism evidence="2 3">
    <name type="scientific">Liparis tanakae</name>
    <name type="common">Tanaka's snailfish</name>
    <dbReference type="NCBI Taxonomy" id="230148"/>
    <lineage>
        <taxon>Eukaryota</taxon>
        <taxon>Metazoa</taxon>
        <taxon>Chordata</taxon>
        <taxon>Craniata</taxon>
        <taxon>Vertebrata</taxon>
        <taxon>Euteleostomi</taxon>
        <taxon>Actinopterygii</taxon>
        <taxon>Neopterygii</taxon>
        <taxon>Teleostei</taxon>
        <taxon>Neoteleostei</taxon>
        <taxon>Acanthomorphata</taxon>
        <taxon>Eupercaria</taxon>
        <taxon>Perciformes</taxon>
        <taxon>Cottioidei</taxon>
        <taxon>Cottales</taxon>
        <taxon>Liparidae</taxon>
        <taxon>Liparis</taxon>
    </lineage>
</organism>
<reference evidence="2 3" key="1">
    <citation type="submission" date="2019-03" db="EMBL/GenBank/DDBJ databases">
        <title>First draft genome of Liparis tanakae, snailfish: a comprehensive survey of snailfish specific genes.</title>
        <authorList>
            <person name="Kim W."/>
            <person name="Song I."/>
            <person name="Jeong J.-H."/>
            <person name="Kim D."/>
            <person name="Kim S."/>
            <person name="Ryu S."/>
            <person name="Song J.Y."/>
            <person name="Lee S.K."/>
        </authorList>
    </citation>
    <scope>NUCLEOTIDE SEQUENCE [LARGE SCALE GENOMIC DNA]</scope>
    <source>
        <tissue evidence="2">Muscle</tissue>
    </source>
</reference>
<dbReference type="EMBL" id="SRLO01003975">
    <property type="protein sequence ID" value="TNN30939.1"/>
    <property type="molecule type" value="Genomic_DNA"/>
</dbReference>
<comment type="caution">
    <text evidence="2">The sequence shown here is derived from an EMBL/GenBank/DDBJ whole genome shotgun (WGS) entry which is preliminary data.</text>
</comment>
<gene>
    <name evidence="2" type="ORF">EYF80_058909</name>
</gene>